<dbReference type="Gene3D" id="2.130.10.10">
    <property type="entry name" value="YVTN repeat-like/Quinoprotein amine dehydrogenase"/>
    <property type="match status" value="3"/>
</dbReference>
<dbReference type="InterPro" id="IPR001680">
    <property type="entry name" value="WD40_rpt"/>
</dbReference>
<dbReference type="STRING" id="114155.A0A4Q9PXV7"/>
<dbReference type="Proteomes" id="UP000292082">
    <property type="component" value="Unassembled WGS sequence"/>
</dbReference>
<name>A0A4Q9PXV7_9APHY</name>
<dbReference type="InterPro" id="IPR011047">
    <property type="entry name" value="Quinoprotein_ADH-like_sf"/>
</dbReference>
<dbReference type="InterPro" id="IPR020472">
    <property type="entry name" value="WD40_PAC1"/>
</dbReference>
<dbReference type="PROSITE" id="PS00678">
    <property type="entry name" value="WD_REPEATS_1"/>
    <property type="match status" value="2"/>
</dbReference>
<keyword evidence="1 3" id="KW-0853">WD repeat</keyword>
<keyword evidence="5" id="KW-1185">Reference proteome</keyword>
<feature type="repeat" description="WD" evidence="3">
    <location>
        <begin position="267"/>
        <end position="308"/>
    </location>
</feature>
<dbReference type="InterPro" id="IPR019775">
    <property type="entry name" value="WD40_repeat_CS"/>
</dbReference>
<dbReference type="PRINTS" id="PR00320">
    <property type="entry name" value="GPROTEINBRPT"/>
</dbReference>
<protein>
    <submittedName>
        <fullName evidence="4">Quinon protein alcohol dehydrogenase-like superfamily</fullName>
    </submittedName>
</protein>
<feature type="repeat" description="WD" evidence="3">
    <location>
        <begin position="184"/>
        <end position="225"/>
    </location>
</feature>
<feature type="non-terminal residue" evidence="4">
    <location>
        <position position="1"/>
    </location>
</feature>
<dbReference type="PANTHER" id="PTHR19879">
    <property type="entry name" value="TRANSCRIPTION INITIATION FACTOR TFIID"/>
    <property type="match status" value="1"/>
</dbReference>
<dbReference type="PANTHER" id="PTHR19879:SF9">
    <property type="entry name" value="TRANSCRIPTION INITIATION FACTOR TFIID SUBUNIT 5"/>
    <property type="match status" value="1"/>
</dbReference>
<reference evidence="4 5" key="1">
    <citation type="submission" date="2019-01" db="EMBL/GenBank/DDBJ databases">
        <title>Draft genome sequences of three monokaryotic isolates of the white-rot basidiomycete fungus Dichomitus squalens.</title>
        <authorList>
            <consortium name="DOE Joint Genome Institute"/>
            <person name="Lopez S.C."/>
            <person name="Andreopoulos B."/>
            <person name="Pangilinan J."/>
            <person name="Lipzen A."/>
            <person name="Riley R."/>
            <person name="Ahrendt S."/>
            <person name="Ng V."/>
            <person name="Barry K."/>
            <person name="Daum C."/>
            <person name="Grigoriev I.V."/>
            <person name="Hilden K.S."/>
            <person name="Makela M.R."/>
            <person name="de Vries R.P."/>
        </authorList>
    </citation>
    <scope>NUCLEOTIDE SEQUENCE [LARGE SCALE GENOMIC DNA]</scope>
    <source>
        <strain evidence="4 5">CBS 464.89</strain>
    </source>
</reference>
<dbReference type="Pfam" id="PF00400">
    <property type="entry name" value="WD40"/>
    <property type="match status" value="5"/>
</dbReference>
<evidence type="ECO:0000313" key="4">
    <source>
        <dbReference type="EMBL" id="TBU59439.1"/>
    </source>
</evidence>
<evidence type="ECO:0000256" key="1">
    <source>
        <dbReference type="ARBA" id="ARBA00022574"/>
    </source>
</evidence>
<dbReference type="SUPFAM" id="SSF50998">
    <property type="entry name" value="Quinoprotein alcohol dehydrogenase-like"/>
    <property type="match status" value="1"/>
</dbReference>
<dbReference type="SMART" id="SM00320">
    <property type="entry name" value="WD40"/>
    <property type="match status" value="6"/>
</dbReference>
<evidence type="ECO:0000313" key="5">
    <source>
        <dbReference type="Proteomes" id="UP000292082"/>
    </source>
</evidence>
<feature type="repeat" description="WD" evidence="3">
    <location>
        <begin position="226"/>
        <end position="267"/>
    </location>
</feature>
<organism evidence="4 5">
    <name type="scientific">Dichomitus squalens</name>
    <dbReference type="NCBI Taxonomy" id="114155"/>
    <lineage>
        <taxon>Eukaryota</taxon>
        <taxon>Fungi</taxon>
        <taxon>Dikarya</taxon>
        <taxon>Basidiomycota</taxon>
        <taxon>Agaricomycotina</taxon>
        <taxon>Agaricomycetes</taxon>
        <taxon>Polyporales</taxon>
        <taxon>Polyporaceae</taxon>
        <taxon>Dichomitus</taxon>
    </lineage>
</organism>
<dbReference type="PROSITE" id="PS50082">
    <property type="entry name" value="WD_REPEATS_2"/>
    <property type="match status" value="4"/>
</dbReference>
<evidence type="ECO:0000256" key="2">
    <source>
        <dbReference type="ARBA" id="ARBA00022737"/>
    </source>
</evidence>
<dbReference type="EMBL" id="ML145114">
    <property type="protein sequence ID" value="TBU59439.1"/>
    <property type="molecule type" value="Genomic_DNA"/>
</dbReference>
<accession>A0A4Q9PXV7</accession>
<keyword evidence="2" id="KW-0677">Repeat</keyword>
<gene>
    <name evidence="4" type="ORF">BD310DRAFT_817303</name>
</gene>
<evidence type="ECO:0000256" key="3">
    <source>
        <dbReference type="PROSITE-ProRule" id="PRU00221"/>
    </source>
</evidence>
<feature type="repeat" description="WD" evidence="3">
    <location>
        <begin position="1"/>
        <end position="39"/>
    </location>
</feature>
<proteinExistence type="predicted"/>
<dbReference type="CDD" id="cd00200">
    <property type="entry name" value="WD40"/>
    <property type="match status" value="1"/>
</dbReference>
<sequence>HDGAVQALVASSDSKWIASAAHDGKIILWDVRQQIPTREWTASGKGQEFFSLAFSHDSRRLAAAGGGELAVWRIDDQGAVSRSNSLGVEGTTIRGCAWSHDDAHLAIDCADATIRILYGSTLQESRVLRLQVRRSPSPSAVVDGGPGGKHLLFFHGRWLLSARPGFPRHCCLWDLASGRLRKVLQGHTAPVTTAALDPTGTRLATASMDHTVRIWDTEGGALITVLRGHSGPILDVAFSPDGKFVLSASEDKKAKIWPVSGGECTLSFKHFNSVYAAGFSPDGRYVATTSWDHTVRLFKVEDGSLVRRLWEHEGAPVRHVVFSPDGETLWSGADDGSVSGRRLSNVLRA</sequence>
<dbReference type="InterPro" id="IPR015943">
    <property type="entry name" value="WD40/YVTN_repeat-like_dom_sf"/>
</dbReference>
<dbReference type="AlphaFoldDB" id="A0A4Q9PXV7"/>
<dbReference type="PROSITE" id="PS50294">
    <property type="entry name" value="WD_REPEATS_REGION"/>
    <property type="match status" value="3"/>
</dbReference>